<dbReference type="EMBL" id="UINC01005423">
    <property type="protein sequence ID" value="SVA21232.1"/>
    <property type="molecule type" value="Genomic_DNA"/>
</dbReference>
<proteinExistence type="predicted"/>
<name>A0A381TZ26_9ZZZZ</name>
<organism evidence="1">
    <name type="scientific">marine metagenome</name>
    <dbReference type="NCBI Taxonomy" id="408172"/>
    <lineage>
        <taxon>unclassified sequences</taxon>
        <taxon>metagenomes</taxon>
        <taxon>ecological metagenomes</taxon>
    </lineage>
</organism>
<dbReference type="InterPro" id="IPR014718">
    <property type="entry name" value="GH-type_carb-bd"/>
</dbReference>
<reference evidence="1" key="1">
    <citation type="submission" date="2018-05" db="EMBL/GenBank/DDBJ databases">
        <authorList>
            <person name="Lanie J.A."/>
            <person name="Ng W.-L."/>
            <person name="Kazmierczak K.M."/>
            <person name="Andrzejewski T.M."/>
            <person name="Davidsen T.M."/>
            <person name="Wayne K.J."/>
            <person name="Tettelin H."/>
            <person name="Glass J.I."/>
            <person name="Rusch D."/>
            <person name="Podicherti R."/>
            <person name="Tsui H.-C.T."/>
            <person name="Winkler M.E."/>
        </authorList>
    </citation>
    <scope>NUCLEOTIDE SEQUENCE</scope>
</reference>
<protein>
    <submittedName>
        <fullName evidence="1">Uncharacterized protein</fullName>
    </submittedName>
</protein>
<dbReference type="GO" id="GO:0030246">
    <property type="term" value="F:carbohydrate binding"/>
    <property type="evidence" value="ECO:0007669"/>
    <property type="project" value="InterPro"/>
</dbReference>
<dbReference type="Gene3D" id="2.70.98.10">
    <property type="match status" value="1"/>
</dbReference>
<gene>
    <name evidence="1" type="ORF">METZ01_LOCUS74086</name>
</gene>
<accession>A0A381TZ26</accession>
<sequence length="360" mass="40139">MLTFLWSFSQALAEERVRGRRSLVLENHQARLVLDIAGGSIPEFRFRDSELNPLNWGRRNPGDQPGSMGHFLCCDRWGPPSDAEGKNGMPYHGESSKVVWRVLQDTETTAAGIHARMAADLPLAGLTVDRSVTLAASSPFFVVSETITNNNKLGRIFNIVQHPTIGPPFLDENCVVDSNCRRGFAQGGLMPNPEQPEFLWPSAITKDGERISMRRMTNSEEPSVTSFVIDEELGWAIASNGKRGLLFGYAWKRSDYPWFNHWWKLKDGKPNARGLEFGSTGLHQPFPVLVKKREIFGQQLFEHLDTGKNTTKSYASFLAKIPEDFKGVGKVAIQGGSLVITERAEMRPRKINIATGGLIQ</sequence>
<dbReference type="AlphaFoldDB" id="A0A381TZ26"/>
<evidence type="ECO:0000313" key="1">
    <source>
        <dbReference type="EMBL" id="SVA21232.1"/>
    </source>
</evidence>